<dbReference type="PANTHER" id="PTHR43381">
    <property type="entry name" value="TRANSLATION INITIATION FACTOR IF-2-RELATED"/>
    <property type="match status" value="1"/>
</dbReference>
<keyword evidence="7" id="KW-0963">Cytoplasm</keyword>
<dbReference type="SUPFAM" id="SSF50447">
    <property type="entry name" value="Translation proteins"/>
    <property type="match status" value="2"/>
</dbReference>
<accession>A0A554LW07</accession>
<sequence length="637" mass="68982">MALTRWRPAKKTAKKELRRLAKKAYIASKPVHIKQKDIPSPTRLAIELPPAVSIRKLAEMTGRSVVEILQSLLNYGVIATLNESIDRETAAIIGDDLGFDIKSQSKEKAVTAKSKTPAAGRARPAVVTVMGHVDHGKTALLDKIRQTDVVAGESGGITQHIGAYQIKLKSKNEKGKIKEEIITFLDTPGHEAFSAMRAQGANVTDIVLLVVSAAEGVKPQTKEAISHAQAAGAPIIVAINKIDLPDADAEKIKRQLAELNLLVKDWGGEVLMAPVSAKTGQGIKELLAEIIKLAKKLNLKAPIDCPAQGVVIESHLHAGIGPLATVIITAGILHQGDILVSGLTGGKVRLMEDFNRKKIKEAGPGTPARIGGLKQVSEIGDILEAVADEQEAREIIFERRRQSQARKIVVRGIRELSAEIKTGQLKELNIILKTDVKGSEEAIINSLKSFQSPEVAVKVIASGVGKVSESDVSLAAASRGVILAFRVDADLAAQKMAVYRGIKISRYEIIYELLDEVAGVLVGLLPPEIIEEKQGRLKVKAIFRTEKDSGIIGGLVTEGFIQSGQIGKISRDKQPIGEIVIKSVQQNKRSVEKVEEGFECGLSYHCSAADKLKLAEDDIIELFKREEKKREIWNEKS</sequence>
<comment type="subcellular location">
    <subcellularLocation>
        <location evidence="7">Cytoplasm</location>
    </subcellularLocation>
</comment>
<gene>
    <name evidence="7" type="primary">infB</name>
    <name evidence="10" type="ORF">CEN88_210</name>
</gene>
<dbReference type="HAMAP" id="MF_00100_B">
    <property type="entry name" value="IF_2_B"/>
    <property type="match status" value="1"/>
</dbReference>
<evidence type="ECO:0000259" key="9">
    <source>
        <dbReference type="PROSITE" id="PS51722"/>
    </source>
</evidence>
<dbReference type="PROSITE" id="PS51722">
    <property type="entry name" value="G_TR_2"/>
    <property type="match status" value="1"/>
</dbReference>
<dbReference type="AlphaFoldDB" id="A0A554LW07"/>
<dbReference type="InterPro" id="IPR009000">
    <property type="entry name" value="Transl_B-barrel_sf"/>
</dbReference>
<dbReference type="Pfam" id="PF04760">
    <property type="entry name" value="IF2_N"/>
    <property type="match status" value="1"/>
</dbReference>
<feature type="binding site" evidence="7">
    <location>
        <begin position="186"/>
        <end position="190"/>
    </location>
    <ligand>
        <name>GTP</name>
        <dbReference type="ChEBI" id="CHEBI:37565"/>
    </ligand>
</feature>
<dbReference type="Gene3D" id="3.40.50.10050">
    <property type="entry name" value="Translation initiation factor IF- 2, domain 3"/>
    <property type="match status" value="1"/>
</dbReference>
<dbReference type="PRINTS" id="PR00315">
    <property type="entry name" value="ELONGATNFCT"/>
</dbReference>
<keyword evidence="6 7" id="KW-0342">GTP-binding</keyword>
<dbReference type="InterPro" id="IPR044145">
    <property type="entry name" value="IF2_II"/>
</dbReference>
<evidence type="ECO:0000256" key="1">
    <source>
        <dbReference type="ARBA" id="ARBA00007733"/>
    </source>
</evidence>
<evidence type="ECO:0000313" key="11">
    <source>
        <dbReference type="Proteomes" id="UP000318711"/>
    </source>
</evidence>
<dbReference type="InterPro" id="IPR000178">
    <property type="entry name" value="TF_IF2_bacterial-like"/>
</dbReference>
<dbReference type="CDD" id="cd01887">
    <property type="entry name" value="IF2_eIF5B"/>
    <property type="match status" value="1"/>
</dbReference>
<protein>
    <recommendedName>
        <fullName evidence="2 7">Translation initiation factor IF-2</fullName>
    </recommendedName>
</protein>
<evidence type="ECO:0000256" key="7">
    <source>
        <dbReference type="HAMAP-Rule" id="MF_00100"/>
    </source>
</evidence>
<dbReference type="GO" id="GO:0005525">
    <property type="term" value="F:GTP binding"/>
    <property type="evidence" value="ECO:0007669"/>
    <property type="project" value="UniProtKB-KW"/>
</dbReference>
<dbReference type="SUPFAM" id="SSF52156">
    <property type="entry name" value="Initiation factor IF2/eIF5b, domain 3"/>
    <property type="match status" value="1"/>
</dbReference>
<feature type="domain" description="Tr-type G" evidence="9">
    <location>
        <begin position="122"/>
        <end position="300"/>
    </location>
</feature>
<comment type="caution">
    <text evidence="10">The sequence shown here is derived from an EMBL/GenBank/DDBJ whole genome shotgun (WGS) entry which is preliminary data.</text>
</comment>
<evidence type="ECO:0000256" key="5">
    <source>
        <dbReference type="ARBA" id="ARBA00022917"/>
    </source>
</evidence>
<dbReference type="EMBL" id="VMGL01000019">
    <property type="protein sequence ID" value="TSC97046.1"/>
    <property type="molecule type" value="Genomic_DNA"/>
</dbReference>
<dbReference type="Pfam" id="PF00009">
    <property type="entry name" value="GTP_EFTU"/>
    <property type="match status" value="1"/>
</dbReference>
<dbReference type="InterPro" id="IPR006847">
    <property type="entry name" value="IF2_N"/>
</dbReference>
<keyword evidence="3 7" id="KW-0396">Initiation factor</keyword>
<proteinExistence type="inferred from homology"/>
<keyword evidence="5 7" id="KW-0648">Protein biosynthesis</keyword>
<dbReference type="PANTHER" id="PTHR43381:SF4">
    <property type="entry name" value="EUKARYOTIC TRANSLATION INITIATION FACTOR 5B"/>
    <property type="match status" value="1"/>
</dbReference>
<dbReference type="Gene3D" id="2.40.30.10">
    <property type="entry name" value="Translation factors"/>
    <property type="match status" value="2"/>
</dbReference>
<reference evidence="10 11" key="1">
    <citation type="submission" date="2017-07" db="EMBL/GenBank/DDBJ databases">
        <title>Mechanisms for carbon and nitrogen cycling indicate functional differentiation within the Candidate Phyla Radiation.</title>
        <authorList>
            <person name="Danczak R.E."/>
            <person name="Johnston M.D."/>
            <person name="Kenah C."/>
            <person name="Slattery M."/>
            <person name="Wrighton K.C."/>
            <person name="Wilkins M.J."/>
        </authorList>
    </citation>
    <scope>NUCLEOTIDE SEQUENCE [LARGE SCALE GENOMIC DNA]</scope>
    <source>
        <strain evidence="10">Licking1014_2</strain>
    </source>
</reference>
<dbReference type="FunFam" id="3.40.50.10050:FF:000001">
    <property type="entry name" value="Translation initiation factor IF-2"/>
    <property type="match status" value="1"/>
</dbReference>
<dbReference type="GO" id="GO:0005737">
    <property type="term" value="C:cytoplasm"/>
    <property type="evidence" value="ECO:0007669"/>
    <property type="project" value="UniProtKB-SubCell"/>
</dbReference>
<dbReference type="CDD" id="cd03702">
    <property type="entry name" value="IF2_mtIF2_II"/>
    <property type="match status" value="1"/>
</dbReference>
<dbReference type="InterPro" id="IPR036925">
    <property type="entry name" value="TIF_IF2_dom3_sf"/>
</dbReference>
<dbReference type="Pfam" id="PF11987">
    <property type="entry name" value="IF-2"/>
    <property type="match status" value="1"/>
</dbReference>
<dbReference type="SUPFAM" id="SSF52540">
    <property type="entry name" value="P-loop containing nucleoside triphosphate hydrolases"/>
    <property type="match status" value="1"/>
</dbReference>
<dbReference type="Pfam" id="PF22042">
    <property type="entry name" value="EF-G_D2"/>
    <property type="match status" value="1"/>
</dbReference>
<comment type="function">
    <text evidence="7 8">One of the essential components for the initiation of protein synthesis. Protects formylmethionyl-tRNA from spontaneous hydrolysis and promotes its binding to the 30S ribosomal subunits. Also involved in the hydrolysis of GTP during the formation of the 70S ribosomal complex.</text>
</comment>
<feature type="binding site" evidence="7">
    <location>
        <begin position="240"/>
        <end position="243"/>
    </location>
    <ligand>
        <name>GTP</name>
        <dbReference type="ChEBI" id="CHEBI:37565"/>
    </ligand>
</feature>
<evidence type="ECO:0000256" key="6">
    <source>
        <dbReference type="ARBA" id="ARBA00023134"/>
    </source>
</evidence>
<dbReference type="InterPro" id="IPR005225">
    <property type="entry name" value="Small_GTP-bd"/>
</dbReference>
<name>A0A554LW07_9BACT</name>
<dbReference type="InterPro" id="IPR023115">
    <property type="entry name" value="TIF_IF2_dom3"/>
</dbReference>
<dbReference type="NCBIfam" id="TIGR00487">
    <property type="entry name" value="IF-2"/>
    <property type="match status" value="1"/>
</dbReference>
<evidence type="ECO:0000256" key="4">
    <source>
        <dbReference type="ARBA" id="ARBA00022741"/>
    </source>
</evidence>
<evidence type="ECO:0000256" key="8">
    <source>
        <dbReference type="RuleBase" id="RU000644"/>
    </source>
</evidence>
<dbReference type="InterPro" id="IPR053905">
    <property type="entry name" value="EF-G-like_DII"/>
</dbReference>
<dbReference type="Gene3D" id="3.40.50.300">
    <property type="entry name" value="P-loop containing nucleotide triphosphate hydrolases"/>
    <property type="match status" value="1"/>
</dbReference>
<dbReference type="InterPro" id="IPR015760">
    <property type="entry name" value="TIF_IF2"/>
</dbReference>
<dbReference type="InterPro" id="IPR027417">
    <property type="entry name" value="P-loop_NTPase"/>
</dbReference>
<comment type="similarity">
    <text evidence="1 7 8">Belongs to the TRAFAC class translation factor GTPase superfamily. Classic translation factor GTPase family. IF-2 subfamily.</text>
</comment>
<evidence type="ECO:0000313" key="10">
    <source>
        <dbReference type="EMBL" id="TSC97046.1"/>
    </source>
</evidence>
<dbReference type="FunFam" id="3.40.50.300:FF:000019">
    <property type="entry name" value="Translation initiation factor IF-2"/>
    <property type="match status" value="1"/>
</dbReference>
<keyword evidence="4 7" id="KW-0547">Nucleotide-binding</keyword>
<dbReference type="GO" id="GO:0003743">
    <property type="term" value="F:translation initiation factor activity"/>
    <property type="evidence" value="ECO:0007669"/>
    <property type="project" value="UniProtKB-UniRule"/>
</dbReference>
<dbReference type="Proteomes" id="UP000318711">
    <property type="component" value="Unassembled WGS sequence"/>
</dbReference>
<evidence type="ECO:0000256" key="3">
    <source>
        <dbReference type="ARBA" id="ARBA00022540"/>
    </source>
</evidence>
<dbReference type="NCBIfam" id="TIGR00231">
    <property type="entry name" value="small_GTP"/>
    <property type="match status" value="1"/>
</dbReference>
<organism evidence="10 11">
    <name type="scientific">Candidatus Berkelbacteria bacterium Licking1014_2</name>
    <dbReference type="NCBI Taxonomy" id="2017146"/>
    <lineage>
        <taxon>Bacteria</taxon>
        <taxon>Candidatus Berkelbacteria</taxon>
    </lineage>
</organism>
<dbReference type="GO" id="GO:0003924">
    <property type="term" value="F:GTPase activity"/>
    <property type="evidence" value="ECO:0007669"/>
    <property type="project" value="UniProtKB-UniRule"/>
</dbReference>
<comment type="caution">
    <text evidence="7">Lacks conserved residue(s) required for the propagation of feature annotation.</text>
</comment>
<evidence type="ECO:0000256" key="2">
    <source>
        <dbReference type="ARBA" id="ARBA00020675"/>
    </source>
</evidence>
<dbReference type="InterPro" id="IPR000795">
    <property type="entry name" value="T_Tr_GTP-bd_dom"/>
</dbReference>
<feature type="binding site" evidence="7">
    <location>
        <begin position="131"/>
        <end position="138"/>
    </location>
    <ligand>
        <name>GTP</name>
        <dbReference type="ChEBI" id="CHEBI:37565"/>
    </ligand>
</feature>